<name>A0ABU5F518_9BACT</name>
<evidence type="ECO:0008006" key="4">
    <source>
        <dbReference type="Google" id="ProtNLM"/>
    </source>
</evidence>
<gene>
    <name evidence="2" type="ORF">R5W23_003326</name>
</gene>
<evidence type="ECO:0000313" key="2">
    <source>
        <dbReference type="EMBL" id="MDY3561897.1"/>
    </source>
</evidence>
<organism evidence="2 3">
    <name type="scientific">Gemmata algarum</name>
    <dbReference type="NCBI Taxonomy" id="2975278"/>
    <lineage>
        <taxon>Bacteria</taxon>
        <taxon>Pseudomonadati</taxon>
        <taxon>Planctomycetota</taxon>
        <taxon>Planctomycetia</taxon>
        <taxon>Gemmatales</taxon>
        <taxon>Gemmataceae</taxon>
        <taxon>Gemmata</taxon>
    </lineage>
</organism>
<dbReference type="EMBL" id="JAXBLV010000202">
    <property type="protein sequence ID" value="MDY3561897.1"/>
    <property type="molecule type" value="Genomic_DNA"/>
</dbReference>
<protein>
    <recommendedName>
        <fullName evidence="4">DUF1795 domain-containing protein</fullName>
    </recommendedName>
</protein>
<reference evidence="3" key="1">
    <citation type="journal article" date="2023" name="Mar. Drugs">
        <title>Gemmata algarum, a Novel Planctomycete Isolated from an Algal Mat, Displays Antimicrobial Activity.</title>
        <authorList>
            <person name="Kumar G."/>
            <person name="Kallscheuer N."/>
            <person name="Kashif M."/>
            <person name="Ahamad S."/>
            <person name="Jagadeeshwari U."/>
            <person name="Pannikurungottu S."/>
            <person name="Haufschild T."/>
            <person name="Kabuu M."/>
            <person name="Sasikala C."/>
            <person name="Jogler C."/>
            <person name="Ramana C."/>
        </authorList>
    </citation>
    <scope>NUCLEOTIDE SEQUENCE [LARGE SCALE GENOMIC DNA]</scope>
    <source>
        <strain evidence="3">JC673</strain>
    </source>
</reference>
<proteinExistence type="predicted"/>
<feature type="compositionally biased region" description="Pro residues" evidence="1">
    <location>
        <begin position="36"/>
        <end position="51"/>
    </location>
</feature>
<feature type="region of interest" description="Disordered" evidence="1">
    <location>
        <begin position="33"/>
        <end position="94"/>
    </location>
</feature>
<sequence>MFVPVGCTSCGKLFQVPEAALGQTAQCPWCQAAQPGAPPSPAAGPAEPPAPKWLKKYTGEAPPVSPAAATKPHEQEPLSLDDDEAPAAPPDPRAPRFRLTTVAAVAGLSLAALLLTVAARGYGSGRVQEWFWSEYTPPDRSCSVLLPATPSEQPVDTNPDGFATGGKRYVAKGWLTRSAAWLAWNDLDPAFAKSAAADKGGRVASHALHAEVVREAARLHGTVTKEGDIQAGSGWGYEVHMDTPRGKVIEWLVVRPSGPRPRLYVYGLEATNISPDSAAVRRMFTSFQTHE</sequence>
<dbReference type="Proteomes" id="UP001272242">
    <property type="component" value="Unassembled WGS sequence"/>
</dbReference>
<evidence type="ECO:0000313" key="3">
    <source>
        <dbReference type="Proteomes" id="UP001272242"/>
    </source>
</evidence>
<evidence type="ECO:0000256" key="1">
    <source>
        <dbReference type="SAM" id="MobiDB-lite"/>
    </source>
</evidence>
<keyword evidence="3" id="KW-1185">Reference proteome</keyword>
<comment type="caution">
    <text evidence="2">The sequence shown here is derived from an EMBL/GenBank/DDBJ whole genome shotgun (WGS) entry which is preliminary data.</text>
</comment>
<accession>A0ABU5F518</accession>
<dbReference type="RefSeq" id="WP_320688241.1">
    <property type="nucleotide sequence ID" value="NZ_JAXBLV010000202.1"/>
</dbReference>